<reference evidence="1 2" key="1">
    <citation type="journal article" date="2019" name="Commun. Biol.">
        <title>The bagworm genome reveals a unique fibroin gene that provides high tensile strength.</title>
        <authorList>
            <person name="Kono N."/>
            <person name="Nakamura H."/>
            <person name="Ohtoshi R."/>
            <person name="Tomita M."/>
            <person name="Numata K."/>
            <person name="Arakawa K."/>
        </authorList>
    </citation>
    <scope>NUCLEOTIDE SEQUENCE [LARGE SCALE GENOMIC DNA]</scope>
</reference>
<accession>A0A4C1W9I5</accession>
<sequence length="115" mass="13313">MERTRRHLRRTAAAAAAPRDVAFQRHLNAPEAGSLIKCRIRFEIEDETEIGTNEPRIKSRTKVVCGRCLSSTWTHRPMQWKRDRLFRALARSLGSGETADALRVEERQRPHTTYT</sequence>
<gene>
    <name evidence="1" type="ORF">EVAR_10763_1</name>
</gene>
<dbReference type="Proteomes" id="UP000299102">
    <property type="component" value="Unassembled WGS sequence"/>
</dbReference>
<organism evidence="1 2">
    <name type="scientific">Eumeta variegata</name>
    <name type="common">Bagworm moth</name>
    <name type="synonym">Eumeta japonica</name>
    <dbReference type="NCBI Taxonomy" id="151549"/>
    <lineage>
        <taxon>Eukaryota</taxon>
        <taxon>Metazoa</taxon>
        <taxon>Ecdysozoa</taxon>
        <taxon>Arthropoda</taxon>
        <taxon>Hexapoda</taxon>
        <taxon>Insecta</taxon>
        <taxon>Pterygota</taxon>
        <taxon>Neoptera</taxon>
        <taxon>Endopterygota</taxon>
        <taxon>Lepidoptera</taxon>
        <taxon>Glossata</taxon>
        <taxon>Ditrysia</taxon>
        <taxon>Tineoidea</taxon>
        <taxon>Psychidae</taxon>
        <taxon>Oiketicinae</taxon>
        <taxon>Eumeta</taxon>
    </lineage>
</organism>
<comment type="caution">
    <text evidence="1">The sequence shown here is derived from an EMBL/GenBank/DDBJ whole genome shotgun (WGS) entry which is preliminary data.</text>
</comment>
<keyword evidence="2" id="KW-1185">Reference proteome</keyword>
<proteinExistence type="predicted"/>
<dbReference type="AlphaFoldDB" id="A0A4C1W9I5"/>
<evidence type="ECO:0000313" key="2">
    <source>
        <dbReference type="Proteomes" id="UP000299102"/>
    </source>
</evidence>
<evidence type="ECO:0000313" key="1">
    <source>
        <dbReference type="EMBL" id="GBP46795.1"/>
    </source>
</evidence>
<dbReference type="EMBL" id="BGZK01000489">
    <property type="protein sequence ID" value="GBP46795.1"/>
    <property type="molecule type" value="Genomic_DNA"/>
</dbReference>
<name>A0A4C1W9I5_EUMVA</name>
<protein>
    <submittedName>
        <fullName evidence="1">Uncharacterized protein</fullName>
    </submittedName>
</protein>